<name>A0ABP9THB9_9MICC</name>
<comment type="caution">
    <text evidence="1">The sequence shown here is derived from an EMBL/GenBank/DDBJ whole genome shotgun (WGS) entry which is preliminary data.</text>
</comment>
<reference evidence="2" key="1">
    <citation type="journal article" date="2019" name="Int. J. Syst. Evol. Microbiol.">
        <title>The Global Catalogue of Microorganisms (GCM) 10K type strain sequencing project: providing services to taxonomists for standard genome sequencing and annotation.</title>
        <authorList>
            <consortium name="The Broad Institute Genomics Platform"/>
            <consortium name="The Broad Institute Genome Sequencing Center for Infectious Disease"/>
            <person name="Wu L."/>
            <person name="Ma J."/>
        </authorList>
    </citation>
    <scope>NUCLEOTIDE SEQUENCE [LARGE SCALE GENOMIC DNA]</scope>
    <source>
        <strain evidence="2">JCM 18952</strain>
    </source>
</reference>
<dbReference type="Proteomes" id="UP001501257">
    <property type="component" value="Unassembled WGS sequence"/>
</dbReference>
<organism evidence="1 2">
    <name type="scientific">Paeniglutamicibacter antarcticus</name>
    <dbReference type="NCBI Taxonomy" id="494023"/>
    <lineage>
        <taxon>Bacteria</taxon>
        <taxon>Bacillati</taxon>
        <taxon>Actinomycetota</taxon>
        <taxon>Actinomycetes</taxon>
        <taxon>Micrococcales</taxon>
        <taxon>Micrococcaceae</taxon>
        <taxon>Paeniglutamicibacter</taxon>
    </lineage>
</organism>
<proteinExistence type="predicted"/>
<protein>
    <submittedName>
        <fullName evidence="1">Uncharacterized protein</fullName>
    </submittedName>
</protein>
<evidence type="ECO:0000313" key="2">
    <source>
        <dbReference type="Proteomes" id="UP001501257"/>
    </source>
</evidence>
<sequence>MTLLQVGFTKPFQSPGMLVVSYTTVSPLPAQVQAVYSLWHWPAGFPEWALPTTSFCGARTFLGPLAWHAIV</sequence>
<keyword evidence="2" id="KW-1185">Reference proteome</keyword>
<dbReference type="EMBL" id="BAABLK010000008">
    <property type="protein sequence ID" value="GAA5225962.1"/>
    <property type="molecule type" value="Genomic_DNA"/>
</dbReference>
<accession>A0ABP9THB9</accession>
<evidence type="ECO:0000313" key="1">
    <source>
        <dbReference type="EMBL" id="GAA5225962.1"/>
    </source>
</evidence>
<gene>
    <name evidence="1" type="ORF">GCM10025778_04920</name>
</gene>